<name>A0ABU7G9Z3_9ALTE</name>
<evidence type="ECO:0000313" key="2">
    <source>
        <dbReference type="EMBL" id="MEE1675280.1"/>
    </source>
</evidence>
<feature type="domain" description="GAF" evidence="1">
    <location>
        <begin position="9"/>
        <end position="128"/>
    </location>
</feature>
<evidence type="ECO:0000259" key="1">
    <source>
        <dbReference type="Pfam" id="PF13185"/>
    </source>
</evidence>
<dbReference type="SUPFAM" id="SSF55781">
    <property type="entry name" value="GAF domain-like"/>
    <property type="match status" value="1"/>
</dbReference>
<gene>
    <name evidence="2" type="ORF">SNR37_000605</name>
</gene>
<dbReference type="EMBL" id="JAYDYW010000012">
    <property type="protein sequence ID" value="MEE1675280.1"/>
    <property type="molecule type" value="Genomic_DNA"/>
</dbReference>
<dbReference type="InterPro" id="IPR003018">
    <property type="entry name" value="GAF"/>
</dbReference>
<reference evidence="2 3" key="2">
    <citation type="submission" date="2023-12" db="EMBL/GenBank/DDBJ databases">
        <authorList>
            <consortium name="Cladostephus spongiosus"/>
            <person name="Lorente B."/>
            <person name="Cabral C."/>
            <person name="Frias J."/>
            <person name="Faria J."/>
            <person name="Toubarro D."/>
        </authorList>
    </citation>
    <scope>NUCLEOTIDE SEQUENCE [LARGE SCALE GENOMIC DNA]</scope>
    <source>
        <strain evidence="2 3">ZMCS4</strain>
    </source>
</reference>
<comment type="caution">
    <text evidence="2">The sequence shown here is derived from an EMBL/GenBank/DDBJ whole genome shotgun (WGS) entry which is preliminary data.</text>
</comment>
<sequence>MDVQQWLKDAAQAFGMQLGIVSNIQDNRYVVLAAYSSLDLVRAGDEFPVDMTYCADVVSQEKVLAYHQVGAMTDMCLHPCYQAMHLESYIGIPLVKRGEIIGTLNFSSLEPKKQGFSDKDMDKIQVLAKEYLRLVDLAVD</sequence>
<evidence type="ECO:0000313" key="3">
    <source>
        <dbReference type="Proteomes" id="UP001310248"/>
    </source>
</evidence>
<dbReference type="RefSeq" id="WP_329776218.1">
    <property type="nucleotide sequence ID" value="NZ_JAYDYW010000012.1"/>
</dbReference>
<dbReference type="Proteomes" id="UP001310248">
    <property type="component" value="Unassembled WGS sequence"/>
</dbReference>
<dbReference type="Pfam" id="PF13185">
    <property type="entry name" value="GAF_2"/>
    <property type="match status" value="1"/>
</dbReference>
<protein>
    <submittedName>
        <fullName evidence="2">GAF domain-containing protein</fullName>
    </submittedName>
</protein>
<dbReference type="InterPro" id="IPR029016">
    <property type="entry name" value="GAF-like_dom_sf"/>
</dbReference>
<dbReference type="Gene3D" id="3.30.450.40">
    <property type="match status" value="1"/>
</dbReference>
<organism evidence="2 3">
    <name type="scientific">Agarivorans aestuarii</name>
    <dbReference type="NCBI Taxonomy" id="1563703"/>
    <lineage>
        <taxon>Bacteria</taxon>
        <taxon>Pseudomonadati</taxon>
        <taxon>Pseudomonadota</taxon>
        <taxon>Gammaproteobacteria</taxon>
        <taxon>Alteromonadales</taxon>
        <taxon>Alteromonadaceae</taxon>
        <taxon>Agarivorans</taxon>
    </lineage>
</organism>
<accession>A0ABU7G9Z3</accession>
<keyword evidence="3" id="KW-1185">Reference proteome</keyword>
<reference evidence="3" key="1">
    <citation type="submission" date="2023-07" db="EMBL/GenBank/DDBJ databases">
        <title>Draft genome sequence of Agarivorans aestuarii strain ZMCS4, a CAZymes producing bacteria isolated from the marine brown algae Clodostephus spongiosus.</title>
        <authorList>
            <person name="Lorente B."/>
            <person name="Cabral C."/>
            <person name="Frias J."/>
            <person name="Faria J."/>
            <person name="Toubarro D."/>
        </authorList>
    </citation>
    <scope>NUCLEOTIDE SEQUENCE [LARGE SCALE GENOMIC DNA]</scope>
    <source>
        <strain evidence="3">ZMCS4</strain>
    </source>
</reference>
<proteinExistence type="predicted"/>